<comment type="caution">
    <text evidence="1">The sequence shown here is derived from an EMBL/GenBank/DDBJ whole genome shotgun (WGS) entry which is preliminary data.</text>
</comment>
<evidence type="ECO:0000313" key="2">
    <source>
        <dbReference type="Proteomes" id="UP001564657"/>
    </source>
</evidence>
<accession>A0ABV4BJG3</accession>
<proteinExistence type="predicted"/>
<reference evidence="1 2" key="1">
    <citation type="submission" date="2024-08" db="EMBL/GenBank/DDBJ databases">
        <title>Clostridium lapicellarii sp. nov., and Clostridium renhuaiense sp. nov., two species isolated from the mud in a fermentation cellar used for producing sauce-flavour Chinese liquors.</title>
        <authorList>
            <person name="Yang F."/>
            <person name="Wang H."/>
            <person name="Chen L.Q."/>
            <person name="Zhou N."/>
            <person name="Lu J.J."/>
            <person name="Pu X.X."/>
            <person name="Wan B."/>
            <person name="Wang L."/>
            <person name="Liu S.J."/>
        </authorList>
    </citation>
    <scope>NUCLEOTIDE SEQUENCE [LARGE SCALE GENOMIC DNA]</scope>
    <source>
        <strain evidence="1 2">MT-5</strain>
    </source>
</reference>
<dbReference type="Proteomes" id="UP001564657">
    <property type="component" value="Unassembled WGS sequence"/>
</dbReference>
<keyword evidence="2" id="KW-1185">Reference proteome</keyword>
<dbReference type="RefSeq" id="WP_369702521.1">
    <property type="nucleotide sequence ID" value="NZ_JBGEWD010000001.1"/>
</dbReference>
<evidence type="ECO:0000313" key="1">
    <source>
        <dbReference type="EMBL" id="MEY7998623.1"/>
    </source>
</evidence>
<dbReference type="EMBL" id="JBGEWD010000001">
    <property type="protein sequence ID" value="MEY7998623.1"/>
    <property type="molecule type" value="Genomic_DNA"/>
</dbReference>
<organism evidence="1 2">
    <name type="scientific">Clostridium moutaii</name>
    <dbReference type="NCBI Taxonomy" id="3240932"/>
    <lineage>
        <taxon>Bacteria</taxon>
        <taxon>Bacillati</taxon>
        <taxon>Bacillota</taxon>
        <taxon>Clostridia</taxon>
        <taxon>Eubacteriales</taxon>
        <taxon>Clostridiaceae</taxon>
        <taxon>Clostridium</taxon>
    </lineage>
</organism>
<name>A0ABV4BJG3_9CLOT</name>
<evidence type="ECO:0008006" key="3">
    <source>
        <dbReference type="Google" id="ProtNLM"/>
    </source>
</evidence>
<gene>
    <name evidence="1" type="ORF">AB8U03_00155</name>
</gene>
<protein>
    <recommendedName>
        <fullName evidence="3">YokE-like PH domain-containing protein</fullName>
    </recommendedName>
</protein>
<sequence length="129" mass="14909">MDKKNNYSKEEINMLSKYSIGKLKKLDAALKKLKNYACRGEINVIDDNNKPIVQTHYEYFIMSLTSELLFIKHNDGLNNIGSLDYTMVDNNKITDYEINKTSIIINGKLDENYRIQIVAVFKNPLENPS</sequence>